<dbReference type="PANTHER" id="PTHR42742:SF3">
    <property type="entry name" value="FRUCTOKINASE"/>
    <property type="match status" value="1"/>
</dbReference>
<dbReference type="PANTHER" id="PTHR42742">
    <property type="entry name" value="TRANSCRIPTIONAL REPRESSOR MPRA"/>
    <property type="match status" value="1"/>
</dbReference>
<organism evidence="3 4">
    <name type="scientific">Fermentimonas caenicola</name>
    <dbReference type="NCBI Taxonomy" id="1562970"/>
    <lineage>
        <taxon>Bacteria</taxon>
        <taxon>Pseudomonadati</taxon>
        <taxon>Bacteroidota</taxon>
        <taxon>Bacteroidia</taxon>
        <taxon>Bacteroidales</taxon>
        <taxon>Dysgonomonadaceae</taxon>
        <taxon>Fermentimonas</taxon>
    </lineage>
</organism>
<evidence type="ECO:0000256" key="1">
    <source>
        <dbReference type="ARBA" id="ARBA00022723"/>
    </source>
</evidence>
<evidence type="ECO:0008006" key="5">
    <source>
        <dbReference type="Google" id="ProtNLM"/>
    </source>
</evidence>
<evidence type="ECO:0000313" key="3">
    <source>
        <dbReference type="EMBL" id="CEA15312.1"/>
    </source>
</evidence>
<dbReference type="InterPro" id="IPR051804">
    <property type="entry name" value="Carb_Metab_Reg_Kinase/Isom"/>
</dbReference>
<dbReference type="KEGG" id="pbt:ING2E5B_0545"/>
<dbReference type="HOGENOM" id="CLU_466831_0_0_10"/>
<dbReference type="Proteomes" id="UP000032417">
    <property type="component" value="Chromosome 1"/>
</dbReference>
<proteinExistence type="predicted"/>
<protein>
    <recommendedName>
        <fullName evidence="5">Mannose-6-phosphate isomerase</fullName>
    </recommendedName>
</protein>
<dbReference type="GO" id="GO:0046872">
    <property type="term" value="F:metal ion binding"/>
    <property type="evidence" value="ECO:0007669"/>
    <property type="project" value="UniProtKB-KW"/>
</dbReference>
<name>A0A098C065_9BACT</name>
<keyword evidence="2" id="KW-0862">Zinc</keyword>
<evidence type="ECO:0000313" key="4">
    <source>
        <dbReference type="Proteomes" id="UP000032417"/>
    </source>
</evidence>
<dbReference type="EMBL" id="LN515532">
    <property type="protein sequence ID" value="CEA15312.1"/>
    <property type="molecule type" value="Genomic_DNA"/>
</dbReference>
<dbReference type="STRING" id="1562970.ING2E5B_0545"/>
<evidence type="ECO:0000256" key="2">
    <source>
        <dbReference type="ARBA" id="ARBA00022833"/>
    </source>
</evidence>
<gene>
    <name evidence="3" type="ORF">ING2E5B_0545</name>
</gene>
<sequence>MQNYKSNYDKFPATYIEDGVLFSGWNNILDELISKADNMIICIETYHGVHKDQLINNFKNIPHALFIDSSEYFKSENEVRGMTENFMRDDALFGYMSNLKIEDYLDNEKVEKARKQIASSEKSGNIIVFGYGSSLVANPDILIYADMPRWEIQQRMRKSSVMGMGVDNHQEPFSIQFKRGYFIDWPALDNYKKRIFKRVDYWLDSVKENPLMIDRETFFRGIEKTANSPFRVVPFFDPAPWGGQWMKEVCDLDKSVTNYGWCFDCVPEENSLLFNIKDELFEMPSINLIFLKTREILGDPVEARFGDSFPIRFDLLDTMEGGNLSLQVHPTTQYSRDNFGLPYTQDESYYVVDAKEDAQVYLGLKKGIDKDEMIADLEKANSTPGVTFDEKKYINILPARKHDHFLIPAGTIHCSGGNAVVLEISATPNLFTFKLWDWNRLGLDGKPRPINLNRGKKVIRWERDADFVKKELVNQFVEISKGDGWVEEKTGLHKNEFIETRRHTFNKQVKHNTGGSVNVLTLLEGREVIVESPTNSFEPFIVHYAEAFIVPAHIGEYTITPYGESEGQKCITIKASVRY</sequence>
<accession>A0A098C065</accession>
<dbReference type="InterPro" id="IPR014710">
    <property type="entry name" value="RmlC-like_jellyroll"/>
</dbReference>
<dbReference type="SUPFAM" id="SSF51182">
    <property type="entry name" value="RmlC-like cupins"/>
    <property type="match status" value="1"/>
</dbReference>
<dbReference type="CDD" id="cd07010">
    <property type="entry name" value="cupin_PMI_type_I_N_bac"/>
    <property type="match status" value="1"/>
</dbReference>
<dbReference type="AlphaFoldDB" id="A0A098C065"/>
<dbReference type="InterPro" id="IPR011051">
    <property type="entry name" value="RmlC_Cupin_sf"/>
</dbReference>
<dbReference type="PATRIC" id="fig|1562970.3.peg.541"/>
<keyword evidence="4" id="KW-1185">Reference proteome</keyword>
<reference evidence="3 4" key="1">
    <citation type="submission" date="2014-08" db="EMBL/GenBank/DDBJ databases">
        <authorList>
            <person name="Wibberg D."/>
        </authorList>
    </citation>
    <scope>NUCLEOTIDE SEQUENCE [LARGE SCALE GENOMIC DNA]</scope>
    <source>
        <strain evidence="4">ING2-E5B</strain>
    </source>
</reference>
<dbReference type="Gene3D" id="2.60.120.10">
    <property type="entry name" value="Jelly Rolls"/>
    <property type="match status" value="1"/>
</dbReference>
<keyword evidence="1" id="KW-0479">Metal-binding</keyword>